<name>M9RXE0_9RHOB</name>
<dbReference type="KEGG" id="oar:OA238_c46870"/>
<dbReference type="EMBL" id="CP003742">
    <property type="protein sequence ID" value="AGI74530.1"/>
    <property type="molecule type" value="Genomic_DNA"/>
</dbReference>
<dbReference type="OrthoDB" id="7244131at2"/>
<evidence type="ECO:0000313" key="3">
    <source>
        <dbReference type="Proteomes" id="UP000004688"/>
    </source>
</evidence>
<evidence type="ECO:0000259" key="1">
    <source>
        <dbReference type="SMART" id="SM01321"/>
    </source>
</evidence>
<dbReference type="InterPro" id="IPR036515">
    <property type="entry name" value="Transposase_17_sf"/>
</dbReference>
<dbReference type="GO" id="GO:0004803">
    <property type="term" value="F:transposase activity"/>
    <property type="evidence" value="ECO:0007669"/>
    <property type="project" value="InterPro"/>
</dbReference>
<dbReference type="Pfam" id="PF01797">
    <property type="entry name" value="Y1_Tnp"/>
    <property type="match status" value="1"/>
</dbReference>
<organism evidence="2 3">
    <name type="scientific">Octadecabacter arcticus 238</name>
    <dbReference type="NCBI Taxonomy" id="391616"/>
    <lineage>
        <taxon>Bacteria</taxon>
        <taxon>Pseudomonadati</taxon>
        <taxon>Pseudomonadota</taxon>
        <taxon>Alphaproteobacteria</taxon>
        <taxon>Rhodobacterales</taxon>
        <taxon>Roseobacteraceae</taxon>
        <taxon>Octadecabacter</taxon>
    </lineage>
</organism>
<dbReference type="PANTHER" id="PTHR33360">
    <property type="entry name" value="TRANSPOSASE FOR INSERTION SEQUENCE ELEMENT IS200"/>
    <property type="match status" value="1"/>
</dbReference>
<dbReference type="HOGENOM" id="CLU_1218756_0_0_5"/>
<dbReference type="InterPro" id="IPR002686">
    <property type="entry name" value="Transposase_17"/>
</dbReference>
<feature type="domain" description="Transposase IS200-like" evidence="1">
    <location>
        <begin position="10"/>
        <end position="121"/>
    </location>
</feature>
<dbReference type="InterPro" id="IPR004291">
    <property type="entry name" value="Transposase_IS66_central"/>
</dbReference>
<dbReference type="GO" id="GO:0003677">
    <property type="term" value="F:DNA binding"/>
    <property type="evidence" value="ECO:0007669"/>
    <property type="project" value="InterPro"/>
</dbReference>
<dbReference type="STRING" id="391616.OA238_c46870"/>
<dbReference type="eggNOG" id="COG1943">
    <property type="taxonomic scope" value="Bacteria"/>
</dbReference>
<accession>M9RXE0</accession>
<protein>
    <recommendedName>
        <fullName evidence="1">Transposase IS200-like domain-containing protein</fullName>
    </recommendedName>
</protein>
<gene>
    <name evidence="2" type="ORF">OA238_c46870</name>
</gene>
<dbReference type="Pfam" id="PF03050">
    <property type="entry name" value="DDE_Tnp_IS66"/>
    <property type="match status" value="1"/>
</dbReference>
<evidence type="ECO:0000313" key="2">
    <source>
        <dbReference type="EMBL" id="AGI74530.1"/>
    </source>
</evidence>
<proteinExistence type="predicted"/>
<dbReference type="NCBIfam" id="NF033573">
    <property type="entry name" value="transpos_IS200"/>
    <property type="match status" value="1"/>
</dbReference>
<dbReference type="AlphaFoldDB" id="M9RXE0"/>
<sequence length="227" mass="26472">MIYSTGSHTKFYHRFHVVWTTKYRYKVMRGEMRERIREIIIQTCQELGVHIETGVLSTDHVHMFISVPPQIALSKVMMRIKGRSSYKIQREFPELPTSVHHGILTKYMAILTEGLAFHERQDPLARRTGARGRKARRPGHNLLVRLRDYRDDVLRFLTDFTVPFTNNQAERDLRMMKLRMKISGTFRTLEGAQVFADIRSVISTVRKHGGNILETLTLSPQQIIARP</sequence>
<dbReference type="Gene3D" id="3.30.70.1290">
    <property type="entry name" value="Transposase IS200-like"/>
    <property type="match status" value="1"/>
</dbReference>
<dbReference type="SUPFAM" id="SSF143422">
    <property type="entry name" value="Transposase IS200-like"/>
    <property type="match status" value="1"/>
</dbReference>
<keyword evidence="3" id="KW-1185">Reference proteome</keyword>
<dbReference type="SMART" id="SM01321">
    <property type="entry name" value="Y1_Tnp"/>
    <property type="match status" value="1"/>
</dbReference>
<reference evidence="2 3" key="1">
    <citation type="journal article" date="2013" name="PLoS ONE">
        <title>Poles Apart: Arctic and Antarctic Octadecabacter strains Share High Genome Plasticity and a New Type of Xanthorhodopsin.</title>
        <authorList>
            <person name="Vollmers J."/>
            <person name="Voget S."/>
            <person name="Dietrich S."/>
            <person name="Gollnow K."/>
            <person name="Smits M."/>
            <person name="Meyer K."/>
            <person name="Brinkhoff T."/>
            <person name="Simon M."/>
            <person name="Daniel R."/>
        </authorList>
    </citation>
    <scope>NUCLEOTIDE SEQUENCE [LARGE SCALE GENOMIC DNA]</scope>
    <source>
        <strain evidence="2 3">238</strain>
    </source>
</reference>
<dbReference type="Proteomes" id="UP000004688">
    <property type="component" value="Chromosome"/>
</dbReference>
<dbReference type="PANTHER" id="PTHR33360:SF2">
    <property type="entry name" value="TRANSPOSASE FOR INSERTION SEQUENCE ELEMENT IS200"/>
    <property type="match status" value="1"/>
</dbReference>
<dbReference type="GO" id="GO:0006313">
    <property type="term" value="P:DNA transposition"/>
    <property type="evidence" value="ECO:0007669"/>
    <property type="project" value="InterPro"/>
</dbReference>